<proteinExistence type="predicted"/>
<dbReference type="RefSeq" id="WP_159366072.1">
    <property type="nucleotide sequence ID" value="NZ_CP047218.1"/>
</dbReference>
<evidence type="ECO:0000313" key="2">
    <source>
        <dbReference type="EMBL" id="QHD66850.1"/>
    </source>
</evidence>
<dbReference type="EMBL" id="CP047218">
    <property type="protein sequence ID" value="QHD66850.1"/>
    <property type="molecule type" value="Genomic_DNA"/>
</dbReference>
<feature type="chain" id="PRO_5026787769" evidence="1">
    <location>
        <begin position="22"/>
        <end position="190"/>
    </location>
</feature>
<feature type="signal peptide" evidence="1">
    <location>
        <begin position="1"/>
        <end position="21"/>
    </location>
</feature>
<sequence>MRIHWQAAFCAAVLWSGGAHAQSNPFDKFDSFNCSAERAATLAVETDRALSQAEILLPELAESDKVFFDAEQAALQKGVLSGKPDWERNSYVTSLPKYWRWNLSNMADQVRSAGAFASKQGTGGMGKLVQQSAIIMALLHNFSSSWYRWYLREGVTAVGAEPAMRIRDNLDDQIANWSMFTQGCGRAISR</sequence>
<accession>A0A6P1GEP8</accession>
<reference evidence="2 3" key="1">
    <citation type="submission" date="2019-12" db="EMBL/GenBank/DDBJ databases">
        <title>Functional and genomic insights into the Sphingobium yanoikuyae YC-JY1, a bacterium efficiently degrading bisphenol A.</title>
        <authorList>
            <person name="Jia Y."/>
            <person name="Li X."/>
            <person name="Wang J."/>
            <person name="Eltoukhy A."/>
            <person name="Lamraoui I."/>
            <person name="Yan Y."/>
        </authorList>
    </citation>
    <scope>NUCLEOTIDE SEQUENCE [LARGE SCALE GENOMIC DNA]</scope>
    <source>
        <strain evidence="2 3">YC-JY1</strain>
    </source>
</reference>
<gene>
    <name evidence="2" type="ORF">GS397_07170</name>
</gene>
<dbReference type="Proteomes" id="UP000464086">
    <property type="component" value="Chromosome"/>
</dbReference>
<name>A0A6P1GEP8_SPHYA</name>
<keyword evidence="1" id="KW-0732">Signal</keyword>
<protein>
    <submittedName>
        <fullName evidence="2">Uncharacterized protein</fullName>
    </submittedName>
</protein>
<evidence type="ECO:0000313" key="3">
    <source>
        <dbReference type="Proteomes" id="UP000464086"/>
    </source>
</evidence>
<organism evidence="2 3">
    <name type="scientific">Sphingobium yanoikuyae</name>
    <name type="common">Sphingomonas yanoikuyae</name>
    <dbReference type="NCBI Taxonomy" id="13690"/>
    <lineage>
        <taxon>Bacteria</taxon>
        <taxon>Pseudomonadati</taxon>
        <taxon>Pseudomonadota</taxon>
        <taxon>Alphaproteobacteria</taxon>
        <taxon>Sphingomonadales</taxon>
        <taxon>Sphingomonadaceae</taxon>
        <taxon>Sphingobium</taxon>
    </lineage>
</organism>
<evidence type="ECO:0000256" key="1">
    <source>
        <dbReference type="SAM" id="SignalP"/>
    </source>
</evidence>
<dbReference type="AlphaFoldDB" id="A0A6P1GEP8"/>